<reference evidence="1" key="1">
    <citation type="submission" date="2022-07" db="EMBL/GenBank/DDBJ databases">
        <title>The genome of Lyophyllum shimeji provides insight into the initial evolution of ectomycorrhizal fungal genome.</title>
        <authorList>
            <person name="Kobayashi Y."/>
            <person name="Shibata T."/>
            <person name="Hirakawa H."/>
            <person name="Shigenobu S."/>
            <person name="Nishiyama T."/>
            <person name="Yamada A."/>
            <person name="Hasebe M."/>
            <person name="Kawaguchi M."/>
        </authorList>
    </citation>
    <scope>NUCLEOTIDE SEQUENCE</scope>
    <source>
        <strain evidence="1">AT787</strain>
    </source>
</reference>
<name>A0A9P3UUS8_LYOSH</name>
<dbReference type="Proteomes" id="UP001063166">
    <property type="component" value="Unassembled WGS sequence"/>
</dbReference>
<accession>A0A9P3UUS8</accession>
<organism evidence="1 2">
    <name type="scientific">Lyophyllum shimeji</name>
    <name type="common">Hon-shimeji</name>
    <name type="synonym">Tricholoma shimeji</name>
    <dbReference type="NCBI Taxonomy" id="47721"/>
    <lineage>
        <taxon>Eukaryota</taxon>
        <taxon>Fungi</taxon>
        <taxon>Dikarya</taxon>
        <taxon>Basidiomycota</taxon>
        <taxon>Agaricomycotina</taxon>
        <taxon>Agaricomycetes</taxon>
        <taxon>Agaricomycetidae</taxon>
        <taxon>Agaricales</taxon>
        <taxon>Tricholomatineae</taxon>
        <taxon>Lyophyllaceae</taxon>
        <taxon>Lyophyllum</taxon>
    </lineage>
</organism>
<sequence>MPTRPWLSRAEIILLTHQPLVPLSLLQPPRSGWKGIPRFTASYLEVHAPRSTKVAQKPEIRVIQTGPSDLTPNHR</sequence>
<comment type="caution">
    <text evidence="1">The sequence shown here is derived from an EMBL/GenBank/DDBJ whole genome shotgun (WGS) entry which is preliminary data.</text>
</comment>
<dbReference type="AlphaFoldDB" id="A0A9P3UUS8"/>
<evidence type="ECO:0000313" key="2">
    <source>
        <dbReference type="Proteomes" id="UP001063166"/>
    </source>
</evidence>
<proteinExistence type="predicted"/>
<dbReference type="EMBL" id="BRPK01000013">
    <property type="protein sequence ID" value="GLB43451.1"/>
    <property type="molecule type" value="Genomic_DNA"/>
</dbReference>
<keyword evidence="2" id="KW-1185">Reference proteome</keyword>
<gene>
    <name evidence="1" type="ORF">LshimejAT787_1303520</name>
</gene>
<protein>
    <submittedName>
        <fullName evidence="1">Uncharacterized protein</fullName>
    </submittedName>
</protein>
<evidence type="ECO:0000313" key="1">
    <source>
        <dbReference type="EMBL" id="GLB43451.1"/>
    </source>
</evidence>